<keyword evidence="1" id="KW-1133">Transmembrane helix</keyword>
<dbReference type="VEuPathDB" id="FungiDB:CC1G_05805"/>
<dbReference type="eggNOG" id="ENOG502S2VI">
    <property type="taxonomic scope" value="Eukaryota"/>
</dbReference>
<feature type="transmembrane region" description="Helical" evidence="1">
    <location>
        <begin position="157"/>
        <end position="174"/>
    </location>
</feature>
<dbReference type="Proteomes" id="UP000001861">
    <property type="component" value="Unassembled WGS sequence"/>
</dbReference>
<dbReference type="AlphaFoldDB" id="A8NLE8"/>
<dbReference type="EMBL" id="AACS02000012">
    <property type="protein sequence ID" value="EAU87116.2"/>
    <property type="molecule type" value="Genomic_DNA"/>
</dbReference>
<dbReference type="InParanoid" id="A8NLE8"/>
<feature type="transmembrane region" description="Helical" evidence="1">
    <location>
        <begin position="133"/>
        <end position="150"/>
    </location>
</feature>
<gene>
    <name evidence="2" type="ORF">CC1G_05805</name>
</gene>
<dbReference type="RefSeq" id="XP_001834668.2">
    <property type="nucleotide sequence ID" value="XM_001834616.2"/>
</dbReference>
<comment type="caution">
    <text evidence="2">The sequence shown here is derived from an EMBL/GenBank/DDBJ whole genome shotgun (WGS) entry which is preliminary data.</text>
</comment>
<dbReference type="HOGENOM" id="CLU_037033_1_1_1"/>
<reference evidence="2 3" key="1">
    <citation type="journal article" date="2010" name="Proc. Natl. Acad. Sci. U.S.A.">
        <title>Insights into evolution of multicellular fungi from the assembled chromosomes of the mushroom Coprinopsis cinerea (Coprinus cinereus).</title>
        <authorList>
            <person name="Stajich J.E."/>
            <person name="Wilke S.K."/>
            <person name="Ahren D."/>
            <person name="Au C.H."/>
            <person name="Birren B.W."/>
            <person name="Borodovsky M."/>
            <person name="Burns C."/>
            <person name="Canback B."/>
            <person name="Casselton L.A."/>
            <person name="Cheng C.K."/>
            <person name="Deng J."/>
            <person name="Dietrich F.S."/>
            <person name="Fargo D.C."/>
            <person name="Farman M.L."/>
            <person name="Gathman A.C."/>
            <person name="Goldberg J."/>
            <person name="Guigo R."/>
            <person name="Hoegger P.J."/>
            <person name="Hooker J.B."/>
            <person name="Huggins A."/>
            <person name="James T.Y."/>
            <person name="Kamada T."/>
            <person name="Kilaru S."/>
            <person name="Kodira C."/>
            <person name="Kues U."/>
            <person name="Kupfer D."/>
            <person name="Kwan H.S."/>
            <person name="Lomsadze A."/>
            <person name="Li W."/>
            <person name="Lilly W.W."/>
            <person name="Ma L.J."/>
            <person name="Mackey A.J."/>
            <person name="Manning G."/>
            <person name="Martin F."/>
            <person name="Muraguchi H."/>
            <person name="Natvig D.O."/>
            <person name="Palmerini H."/>
            <person name="Ramesh M.A."/>
            <person name="Rehmeyer C.J."/>
            <person name="Roe B.A."/>
            <person name="Shenoy N."/>
            <person name="Stanke M."/>
            <person name="Ter-Hovhannisyan V."/>
            <person name="Tunlid A."/>
            <person name="Velagapudi R."/>
            <person name="Vision T.J."/>
            <person name="Zeng Q."/>
            <person name="Zolan M.E."/>
            <person name="Pukkila P.J."/>
        </authorList>
    </citation>
    <scope>NUCLEOTIDE SEQUENCE [LARGE SCALE GENOMIC DNA]</scope>
    <source>
        <strain evidence="3">Okayama-7 / 130 / ATCC MYA-4618 / FGSC 9003</strain>
    </source>
</reference>
<feature type="transmembrane region" description="Helical" evidence="1">
    <location>
        <begin position="274"/>
        <end position="297"/>
    </location>
</feature>
<keyword evidence="1" id="KW-0812">Transmembrane</keyword>
<evidence type="ECO:0000313" key="2">
    <source>
        <dbReference type="EMBL" id="EAU87116.2"/>
    </source>
</evidence>
<keyword evidence="3" id="KW-1185">Reference proteome</keyword>
<protein>
    <submittedName>
        <fullName evidence="2">Uncharacterized protein</fullName>
    </submittedName>
</protein>
<evidence type="ECO:0000313" key="3">
    <source>
        <dbReference type="Proteomes" id="UP000001861"/>
    </source>
</evidence>
<organism evidence="2 3">
    <name type="scientific">Coprinopsis cinerea (strain Okayama-7 / 130 / ATCC MYA-4618 / FGSC 9003)</name>
    <name type="common">Inky cap fungus</name>
    <name type="synonym">Hormographiella aspergillata</name>
    <dbReference type="NCBI Taxonomy" id="240176"/>
    <lineage>
        <taxon>Eukaryota</taxon>
        <taxon>Fungi</taxon>
        <taxon>Dikarya</taxon>
        <taxon>Basidiomycota</taxon>
        <taxon>Agaricomycotina</taxon>
        <taxon>Agaricomycetes</taxon>
        <taxon>Agaricomycetidae</taxon>
        <taxon>Agaricales</taxon>
        <taxon>Agaricineae</taxon>
        <taxon>Psathyrellaceae</taxon>
        <taxon>Coprinopsis</taxon>
    </lineage>
</organism>
<feature type="transmembrane region" description="Helical" evidence="1">
    <location>
        <begin position="51"/>
        <end position="70"/>
    </location>
</feature>
<feature type="transmembrane region" description="Helical" evidence="1">
    <location>
        <begin position="245"/>
        <end position="262"/>
    </location>
</feature>
<name>A8NLE8_COPC7</name>
<sequence>MFKFMSWSFADYESHHTKLADTLLERVANWLVNTALFEQAWTLVSFGGMNWWWSEQLCLFTVGAWTVFLFDQGSRYKIKHVWAYTLLGQLVAISVASNLFVLAILVSQRPADEGTTKPQPNPNSHTRTRTLPPVLWISVLVAMVTVSLSPLTDSSSFLPNLLAMHALITIPLFFTSDPPTSLPLDANSVYLLVFLSSIPVRSRSILAALGSLPTLAASGQPDTTPLALFREAWKTLHWNPAQSSIGYDVVWTSVSFVAYVALTDPDLLNGRSRWYTVPYLVFATPFASVGVTAPYVLRPQLEEGEDDEGLKEE</sequence>
<dbReference type="OrthoDB" id="2126185at2759"/>
<accession>A8NLE8</accession>
<evidence type="ECO:0000256" key="1">
    <source>
        <dbReference type="SAM" id="Phobius"/>
    </source>
</evidence>
<proteinExistence type="predicted"/>
<dbReference type="GeneID" id="6011185"/>
<dbReference type="OMA" id="ICCWISF"/>
<feature type="transmembrane region" description="Helical" evidence="1">
    <location>
        <begin position="82"/>
        <end position="106"/>
    </location>
</feature>
<dbReference type="KEGG" id="cci:CC1G_05805"/>
<keyword evidence="1" id="KW-0472">Membrane</keyword>